<dbReference type="InterPro" id="IPR007078">
    <property type="entry name" value="Haem_export_protD_CcmD"/>
</dbReference>
<dbReference type="AlphaFoldDB" id="A0A6B3RFH5"/>
<keyword evidence="11 12" id="KW-0472">Membrane</keyword>
<gene>
    <name evidence="13" type="primary">ccmD</name>
    <name evidence="13" type="ORF">G3572_01405</name>
</gene>
<keyword evidence="9 12" id="KW-0201">Cytochrome c-type biogenesis</keyword>
<keyword evidence="6 12" id="KW-1003">Cell membrane</keyword>
<evidence type="ECO:0000256" key="11">
    <source>
        <dbReference type="ARBA" id="ARBA00023136"/>
    </source>
</evidence>
<evidence type="ECO:0000256" key="3">
    <source>
        <dbReference type="ARBA" id="ARBA00008741"/>
    </source>
</evidence>
<keyword evidence="14" id="KW-1185">Reference proteome</keyword>
<evidence type="ECO:0000256" key="10">
    <source>
        <dbReference type="ARBA" id="ARBA00022989"/>
    </source>
</evidence>
<dbReference type="GO" id="GO:0005886">
    <property type="term" value="C:plasma membrane"/>
    <property type="evidence" value="ECO:0007669"/>
    <property type="project" value="UniProtKB-SubCell"/>
</dbReference>
<comment type="similarity">
    <text evidence="3 12">Belongs to the CcmD/CycX/HelD family.</text>
</comment>
<evidence type="ECO:0000256" key="6">
    <source>
        <dbReference type="ARBA" id="ARBA00022475"/>
    </source>
</evidence>
<evidence type="ECO:0000256" key="4">
    <source>
        <dbReference type="ARBA" id="ARBA00016461"/>
    </source>
</evidence>
<name>A0A6B3RFH5_9RHOB</name>
<evidence type="ECO:0000256" key="7">
    <source>
        <dbReference type="ARBA" id="ARBA00022519"/>
    </source>
</evidence>
<keyword evidence="10 12" id="KW-1133">Transmembrane helix</keyword>
<keyword evidence="5 12" id="KW-0813">Transport</keyword>
<dbReference type="RefSeq" id="WP_164608892.1">
    <property type="nucleotide sequence ID" value="NZ_JAAIKE010000001.1"/>
</dbReference>
<dbReference type="EMBL" id="JAAIKE010000001">
    <property type="protein sequence ID" value="NEX44844.1"/>
    <property type="molecule type" value="Genomic_DNA"/>
</dbReference>
<reference evidence="13 14" key="1">
    <citation type="submission" date="2020-02" db="EMBL/GenBank/DDBJ databases">
        <title>Rhodobacter algicola sp. nov., isolated from microalga culture.</title>
        <authorList>
            <person name="Park C.-Y."/>
        </authorList>
    </citation>
    <scope>NUCLEOTIDE SEQUENCE [LARGE SCALE GENOMIC DNA]</scope>
    <source>
        <strain evidence="13 14">ETT8</strain>
    </source>
</reference>
<feature type="transmembrane region" description="Helical" evidence="12">
    <location>
        <begin position="6"/>
        <end position="32"/>
    </location>
</feature>
<evidence type="ECO:0000256" key="1">
    <source>
        <dbReference type="ARBA" id="ARBA00002442"/>
    </source>
</evidence>
<keyword evidence="7 12" id="KW-0997">Cell inner membrane</keyword>
<evidence type="ECO:0000313" key="14">
    <source>
        <dbReference type="Proteomes" id="UP000481421"/>
    </source>
</evidence>
<evidence type="ECO:0000256" key="12">
    <source>
        <dbReference type="RuleBase" id="RU363101"/>
    </source>
</evidence>
<sequence>MMPDLGRYAVAVLSSYGATLALLAALLALTVWRGRRVKRQLAEVEARQARAPTEGER</sequence>
<comment type="caution">
    <text evidence="13">The sequence shown here is derived from an EMBL/GenBank/DDBJ whole genome shotgun (WGS) entry which is preliminary data.</text>
</comment>
<dbReference type="GO" id="GO:0015886">
    <property type="term" value="P:heme transport"/>
    <property type="evidence" value="ECO:0007669"/>
    <property type="project" value="InterPro"/>
</dbReference>
<organism evidence="13 14">
    <name type="scientific">Pseudotabrizicola algicola</name>
    <dbReference type="NCBI Taxonomy" id="2709381"/>
    <lineage>
        <taxon>Bacteria</taxon>
        <taxon>Pseudomonadati</taxon>
        <taxon>Pseudomonadota</taxon>
        <taxon>Alphaproteobacteria</taxon>
        <taxon>Rhodobacterales</taxon>
        <taxon>Paracoccaceae</taxon>
        <taxon>Pseudotabrizicola</taxon>
    </lineage>
</organism>
<evidence type="ECO:0000256" key="8">
    <source>
        <dbReference type="ARBA" id="ARBA00022692"/>
    </source>
</evidence>
<dbReference type="GO" id="GO:0017004">
    <property type="term" value="P:cytochrome complex assembly"/>
    <property type="evidence" value="ECO:0007669"/>
    <property type="project" value="UniProtKB-KW"/>
</dbReference>
<keyword evidence="8 12" id="KW-0812">Transmembrane</keyword>
<dbReference type="NCBIfam" id="TIGR03141">
    <property type="entry name" value="cytochro_ccmD"/>
    <property type="match status" value="1"/>
</dbReference>
<comment type="function">
    <text evidence="1 12">Required for the export of heme to the periplasm for the biogenesis of c-type cytochromes.</text>
</comment>
<proteinExistence type="inferred from homology"/>
<comment type="subcellular location">
    <subcellularLocation>
        <location evidence="2 12">Cell inner membrane</location>
        <topology evidence="2 12">Single-pass membrane protein</topology>
    </subcellularLocation>
</comment>
<evidence type="ECO:0000256" key="9">
    <source>
        <dbReference type="ARBA" id="ARBA00022748"/>
    </source>
</evidence>
<evidence type="ECO:0000256" key="5">
    <source>
        <dbReference type="ARBA" id="ARBA00022448"/>
    </source>
</evidence>
<evidence type="ECO:0000256" key="2">
    <source>
        <dbReference type="ARBA" id="ARBA00004377"/>
    </source>
</evidence>
<accession>A0A6B3RFH5</accession>
<protein>
    <recommendedName>
        <fullName evidence="4 12">Heme exporter protein D</fullName>
    </recommendedName>
</protein>
<evidence type="ECO:0000313" key="13">
    <source>
        <dbReference type="EMBL" id="NEX44844.1"/>
    </source>
</evidence>
<dbReference type="Proteomes" id="UP000481421">
    <property type="component" value="Unassembled WGS sequence"/>
</dbReference>
<dbReference type="Pfam" id="PF04995">
    <property type="entry name" value="CcmD"/>
    <property type="match status" value="1"/>
</dbReference>